<accession>A0AAE0Y1N9</accession>
<name>A0AAE0Y1N9_9GAST</name>
<proteinExistence type="predicted"/>
<gene>
    <name evidence="1" type="ORF">RRG08_044008</name>
</gene>
<dbReference type="AlphaFoldDB" id="A0AAE0Y1N9"/>
<reference evidence="1" key="1">
    <citation type="journal article" date="2023" name="G3 (Bethesda)">
        <title>A reference genome for the long-term kleptoplast-retaining sea slug Elysia crispata morphotype clarki.</title>
        <authorList>
            <person name="Eastman K.E."/>
            <person name="Pendleton A.L."/>
            <person name="Shaikh M.A."/>
            <person name="Suttiyut T."/>
            <person name="Ogas R."/>
            <person name="Tomko P."/>
            <person name="Gavelis G."/>
            <person name="Widhalm J.R."/>
            <person name="Wisecaver J.H."/>
        </authorList>
    </citation>
    <scope>NUCLEOTIDE SEQUENCE</scope>
    <source>
        <strain evidence="1">ECLA1</strain>
    </source>
</reference>
<protein>
    <submittedName>
        <fullName evidence="1">Uncharacterized protein</fullName>
    </submittedName>
</protein>
<dbReference type="EMBL" id="JAWDGP010007140">
    <property type="protein sequence ID" value="KAK3729493.1"/>
    <property type="molecule type" value="Genomic_DNA"/>
</dbReference>
<keyword evidence="2" id="KW-1185">Reference proteome</keyword>
<comment type="caution">
    <text evidence="1">The sequence shown here is derived from an EMBL/GenBank/DDBJ whole genome shotgun (WGS) entry which is preliminary data.</text>
</comment>
<dbReference type="Proteomes" id="UP001283361">
    <property type="component" value="Unassembled WGS sequence"/>
</dbReference>
<sequence>MCALCGRDAAHLSPEPATCVLYVDVMRLTYHQSQPSVCSLWTASHLCALCGRDAAHLSPEPAICVLSVDVMRLTYHQSQPPGRALWP</sequence>
<organism evidence="1 2">
    <name type="scientific">Elysia crispata</name>
    <name type="common">lettuce slug</name>
    <dbReference type="NCBI Taxonomy" id="231223"/>
    <lineage>
        <taxon>Eukaryota</taxon>
        <taxon>Metazoa</taxon>
        <taxon>Spiralia</taxon>
        <taxon>Lophotrochozoa</taxon>
        <taxon>Mollusca</taxon>
        <taxon>Gastropoda</taxon>
        <taxon>Heterobranchia</taxon>
        <taxon>Euthyneura</taxon>
        <taxon>Panpulmonata</taxon>
        <taxon>Sacoglossa</taxon>
        <taxon>Placobranchoidea</taxon>
        <taxon>Plakobranchidae</taxon>
        <taxon>Elysia</taxon>
    </lineage>
</organism>
<evidence type="ECO:0000313" key="2">
    <source>
        <dbReference type="Proteomes" id="UP001283361"/>
    </source>
</evidence>
<evidence type="ECO:0000313" key="1">
    <source>
        <dbReference type="EMBL" id="KAK3729493.1"/>
    </source>
</evidence>